<evidence type="ECO:0000313" key="3">
    <source>
        <dbReference type="Proteomes" id="UP000233469"/>
    </source>
</evidence>
<dbReference type="Proteomes" id="UP000233469">
    <property type="component" value="Unassembled WGS sequence"/>
</dbReference>
<comment type="caution">
    <text evidence="2">The sequence shown here is derived from an EMBL/GenBank/DDBJ whole genome shotgun (WGS) entry which is preliminary data.</text>
</comment>
<dbReference type="AlphaFoldDB" id="A0A2N1N9J1"/>
<evidence type="ECO:0000259" key="1">
    <source>
        <dbReference type="Pfam" id="PF26638"/>
    </source>
</evidence>
<dbReference type="Pfam" id="PF26638">
    <property type="entry name" value="DUF8211"/>
    <property type="match status" value="1"/>
</dbReference>
<organism evidence="2 3">
    <name type="scientific">Rhizophagus irregularis</name>
    <dbReference type="NCBI Taxonomy" id="588596"/>
    <lineage>
        <taxon>Eukaryota</taxon>
        <taxon>Fungi</taxon>
        <taxon>Fungi incertae sedis</taxon>
        <taxon>Mucoromycota</taxon>
        <taxon>Glomeromycotina</taxon>
        <taxon>Glomeromycetes</taxon>
        <taxon>Glomerales</taxon>
        <taxon>Glomeraceae</taxon>
        <taxon>Rhizophagus</taxon>
    </lineage>
</organism>
<gene>
    <name evidence="2" type="ORF">RhiirC2_779540</name>
</gene>
<dbReference type="InterPro" id="IPR058524">
    <property type="entry name" value="DUF8211"/>
</dbReference>
<feature type="domain" description="DUF8211" evidence="1">
    <location>
        <begin position="11"/>
        <end position="88"/>
    </location>
</feature>
<protein>
    <recommendedName>
        <fullName evidence="1">DUF8211 domain-containing protein</fullName>
    </recommendedName>
</protein>
<name>A0A2N1N9J1_9GLOM</name>
<dbReference type="EMBL" id="LLXL01000602">
    <property type="protein sequence ID" value="PKK70563.1"/>
    <property type="molecule type" value="Genomic_DNA"/>
</dbReference>
<evidence type="ECO:0000313" key="2">
    <source>
        <dbReference type="EMBL" id="PKK70563.1"/>
    </source>
</evidence>
<accession>A0A2N1N9J1</accession>
<sequence>MTVSPNNRISHATRLFDAWASSTTKHVYSNRLGISYDTRYVANIPKNLDTYNDQCMYRKRFDNFNTVHSDTSSLSIRQQKRFERACRSNNL</sequence>
<proteinExistence type="predicted"/>
<reference evidence="2 3" key="2">
    <citation type="submission" date="2017-10" db="EMBL/GenBank/DDBJ databases">
        <title>Extensive intraspecific genome diversity in a model arbuscular mycorrhizal fungus.</title>
        <authorList>
            <person name="Chen E.C.H."/>
            <person name="Morin E."/>
            <person name="Baudet D."/>
            <person name="Noel J."/>
            <person name="Ndikumana S."/>
            <person name="Charron P."/>
            <person name="St-Onge C."/>
            <person name="Giorgi J."/>
            <person name="Grigoriev I.V."/>
            <person name="Roux C."/>
            <person name="Martin F.M."/>
            <person name="Corradi N."/>
        </authorList>
    </citation>
    <scope>NUCLEOTIDE SEQUENCE [LARGE SCALE GENOMIC DNA]</scope>
    <source>
        <strain evidence="2 3">C2</strain>
    </source>
</reference>
<reference evidence="2 3" key="1">
    <citation type="submission" date="2016-04" db="EMBL/GenBank/DDBJ databases">
        <title>Genome analyses suggest a sexual origin of heterokaryosis in a supposedly ancient asexual fungus.</title>
        <authorList>
            <person name="Ropars J."/>
            <person name="Sedzielewska K."/>
            <person name="Noel J."/>
            <person name="Charron P."/>
            <person name="Farinelli L."/>
            <person name="Marton T."/>
            <person name="Kruger M."/>
            <person name="Pelin A."/>
            <person name="Brachmann A."/>
            <person name="Corradi N."/>
        </authorList>
    </citation>
    <scope>NUCLEOTIDE SEQUENCE [LARGE SCALE GENOMIC DNA]</scope>
    <source>
        <strain evidence="2 3">C2</strain>
    </source>
</reference>